<name>A0AAD6C7R6_9EURO</name>
<dbReference type="EMBL" id="JAPVEA010000005">
    <property type="protein sequence ID" value="KAJ5454248.1"/>
    <property type="molecule type" value="Genomic_DNA"/>
</dbReference>
<evidence type="ECO:0000313" key="1">
    <source>
        <dbReference type="EMBL" id="KAJ5454248.1"/>
    </source>
</evidence>
<protein>
    <submittedName>
        <fullName evidence="1">Uncharacterized protein</fullName>
    </submittedName>
</protein>
<dbReference type="InterPro" id="IPR011990">
    <property type="entry name" value="TPR-like_helical_dom_sf"/>
</dbReference>
<dbReference type="RefSeq" id="XP_056767204.1">
    <property type="nucleotide sequence ID" value="XM_056908586.1"/>
</dbReference>
<sequence>MIFAYLGDIHASRHQTAGRKTDLDEAVSATRLAISISTADNPMSTTLLNNLGNLLLRRYNNHTSHEDDLHQALEYVLRPGDFLQRKREQKHAPSVLATLGAIRACLYDRMGDVRDLEEAILKTRDSIRLAADSAITTRGTLFNNLGSLLCRRYQLTGKGEDQDESIVSFVRALECFPEDTREMVTCLINSSLVLTQRYGRTGQLDDLGSALHYT</sequence>
<dbReference type="Proteomes" id="UP001213681">
    <property type="component" value="Unassembled WGS sequence"/>
</dbReference>
<accession>A0AAD6C7R6</accession>
<reference evidence="1" key="2">
    <citation type="journal article" date="2023" name="IMA Fungus">
        <title>Comparative genomic study of the Penicillium genus elucidates a diverse pangenome and 15 lateral gene transfer events.</title>
        <authorList>
            <person name="Petersen C."/>
            <person name="Sorensen T."/>
            <person name="Nielsen M.R."/>
            <person name="Sondergaard T.E."/>
            <person name="Sorensen J.L."/>
            <person name="Fitzpatrick D.A."/>
            <person name="Frisvad J.C."/>
            <person name="Nielsen K.L."/>
        </authorList>
    </citation>
    <scope>NUCLEOTIDE SEQUENCE</scope>
    <source>
        <strain evidence="1">IBT 16125</strain>
    </source>
</reference>
<gene>
    <name evidence="1" type="ORF">N7458_005204</name>
</gene>
<reference evidence="1" key="1">
    <citation type="submission" date="2022-12" db="EMBL/GenBank/DDBJ databases">
        <authorList>
            <person name="Petersen C."/>
        </authorList>
    </citation>
    <scope>NUCLEOTIDE SEQUENCE</scope>
    <source>
        <strain evidence="1">IBT 16125</strain>
    </source>
</reference>
<proteinExistence type="predicted"/>
<evidence type="ECO:0000313" key="2">
    <source>
        <dbReference type="Proteomes" id="UP001213681"/>
    </source>
</evidence>
<dbReference type="Gene3D" id="1.25.40.10">
    <property type="entry name" value="Tetratricopeptide repeat domain"/>
    <property type="match status" value="1"/>
</dbReference>
<dbReference type="GeneID" id="81598829"/>
<organism evidence="1 2">
    <name type="scientific">Penicillium daleae</name>
    <dbReference type="NCBI Taxonomy" id="63821"/>
    <lineage>
        <taxon>Eukaryota</taxon>
        <taxon>Fungi</taxon>
        <taxon>Dikarya</taxon>
        <taxon>Ascomycota</taxon>
        <taxon>Pezizomycotina</taxon>
        <taxon>Eurotiomycetes</taxon>
        <taxon>Eurotiomycetidae</taxon>
        <taxon>Eurotiales</taxon>
        <taxon>Aspergillaceae</taxon>
        <taxon>Penicillium</taxon>
    </lineage>
</organism>
<comment type="caution">
    <text evidence="1">The sequence shown here is derived from an EMBL/GenBank/DDBJ whole genome shotgun (WGS) entry which is preliminary data.</text>
</comment>
<dbReference type="AlphaFoldDB" id="A0AAD6C7R6"/>
<keyword evidence="2" id="KW-1185">Reference proteome</keyword>